<dbReference type="InterPro" id="IPR012094">
    <property type="entry name" value="tRNA_Ile_lys_synt"/>
</dbReference>
<keyword evidence="6 8" id="KW-0067">ATP-binding</keyword>
<keyword evidence="5 8" id="KW-0547">Nucleotide-binding</keyword>
<dbReference type="GO" id="GO:0032267">
    <property type="term" value="F:tRNA(Ile)-lysidine synthase activity"/>
    <property type="evidence" value="ECO:0007669"/>
    <property type="project" value="UniProtKB-EC"/>
</dbReference>
<feature type="binding site" evidence="8">
    <location>
        <begin position="26"/>
        <end position="31"/>
    </location>
    <ligand>
        <name>ATP</name>
        <dbReference type="ChEBI" id="CHEBI:30616"/>
    </ligand>
</feature>
<evidence type="ECO:0000256" key="4">
    <source>
        <dbReference type="ARBA" id="ARBA00022694"/>
    </source>
</evidence>
<accession>A0A859FBP9</accession>
<gene>
    <name evidence="8 10" type="primary">tilS</name>
    <name evidence="10" type="ORF">FLK61_22885</name>
</gene>
<organism evidence="10 11">
    <name type="scientific">Paenalkalicoccus suaedae</name>
    <dbReference type="NCBI Taxonomy" id="2592382"/>
    <lineage>
        <taxon>Bacteria</taxon>
        <taxon>Bacillati</taxon>
        <taxon>Bacillota</taxon>
        <taxon>Bacilli</taxon>
        <taxon>Bacillales</taxon>
        <taxon>Bacillaceae</taxon>
        <taxon>Paenalkalicoccus</taxon>
    </lineage>
</organism>
<dbReference type="GO" id="GO:0005737">
    <property type="term" value="C:cytoplasm"/>
    <property type="evidence" value="ECO:0007669"/>
    <property type="project" value="UniProtKB-SubCell"/>
</dbReference>
<evidence type="ECO:0000259" key="9">
    <source>
        <dbReference type="SMART" id="SM00977"/>
    </source>
</evidence>
<comment type="similarity">
    <text evidence="8">Belongs to the tRNA(Ile)-lysidine synthase family.</text>
</comment>
<comment type="subcellular location">
    <subcellularLocation>
        <location evidence="1 8">Cytoplasm</location>
    </subcellularLocation>
</comment>
<comment type="catalytic activity">
    <reaction evidence="7 8">
        <text>cytidine(34) in tRNA(Ile2) + L-lysine + ATP = lysidine(34) in tRNA(Ile2) + AMP + diphosphate + H(+)</text>
        <dbReference type="Rhea" id="RHEA:43744"/>
        <dbReference type="Rhea" id="RHEA-COMP:10625"/>
        <dbReference type="Rhea" id="RHEA-COMP:10670"/>
        <dbReference type="ChEBI" id="CHEBI:15378"/>
        <dbReference type="ChEBI" id="CHEBI:30616"/>
        <dbReference type="ChEBI" id="CHEBI:32551"/>
        <dbReference type="ChEBI" id="CHEBI:33019"/>
        <dbReference type="ChEBI" id="CHEBI:82748"/>
        <dbReference type="ChEBI" id="CHEBI:83665"/>
        <dbReference type="ChEBI" id="CHEBI:456215"/>
        <dbReference type="EC" id="6.3.4.19"/>
    </reaction>
</comment>
<keyword evidence="11" id="KW-1185">Reference proteome</keyword>
<dbReference type="SUPFAM" id="SSF52402">
    <property type="entry name" value="Adenine nucleotide alpha hydrolases-like"/>
    <property type="match status" value="1"/>
</dbReference>
<evidence type="ECO:0000256" key="3">
    <source>
        <dbReference type="ARBA" id="ARBA00022598"/>
    </source>
</evidence>
<evidence type="ECO:0000256" key="7">
    <source>
        <dbReference type="ARBA" id="ARBA00048539"/>
    </source>
</evidence>
<dbReference type="Pfam" id="PF01171">
    <property type="entry name" value="ATP_bind_3"/>
    <property type="match status" value="1"/>
</dbReference>
<evidence type="ECO:0000313" key="11">
    <source>
        <dbReference type="Proteomes" id="UP000318138"/>
    </source>
</evidence>
<dbReference type="EMBL" id="CP041372">
    <property type="protein sequence ID" value="QKS69656.1"/>
    <property type="molecule type" value="Genomic_DNA"/>
</dbReference>
<dbReference type="NCBIfam" id="TIGR02433">
    <property type="entry name" value="lysidine_TilS_C"/>
    <property type="match status" value="1"/>
</dbReference>
<dbReference type="RefSeq" id="WP_176007672.1">
    <property type="nucleotide sequence ID" value="NZ_CP041372.2"/>
</dbReference>
<evidence type="ECO:0000256" key="6">
    <source>
        <dbReference type="ARBA" id="ARBA00022840"/>
    </source>
</evidence>
<dbReference type="Gene3D" id="3.40.50.620">
    <property type="entry name" value="HUPs"/>
    <property type="match status" value="1"/>
</dbReference>
<reference evidence="11" key="1">
    <citation type="submission" date="2019-07" db="EMBL/GenBank/DDBJ databases">
        <title>Bacillus alkalisoli sp. nov. isolated from saline soil.</title>
        <authorList>
            <person name="Sun J.-Q."/>
            <person name="Xu L."/>
        </authorList>
    </citation>
    <scope>NUCLEOTIDE SEQUENCE [LARGE SCALE GENOMIC DNA]</scope>
    <source>
        <strain evidence="11">M4U3P1</strain>
    </source>
</reference>
<comment type="function">
    <text evidence="8">Ligates lysine onto the cytidine present at position 34 of the AUA codon-specific tRNA(Ile) that contains the anticodon CAU, in an ATP-dependent manner. Cytidine is converted to lysidine, thus changing the amino acid specificity of the tRNA from methionine to isoleucine.</text>
</comment>
<dbReference type="PANTHER" id="PTHR43033:SF1">
    <property type="entry name" value="TRNA(ILE)-LYSIDINE SYNTHASE-RELATED"/>
    <property type="match status" value="1"/>
</dbReference>
<evidence type="ECO:0000313" key="10">
    <source>
        <dbReference type="EMBL" id="QKS69656.1"/>
    </source>
</evidence>
<dbReference type="SUPFAM" id="SSF56037">
    <property type="entry name" value="PheT/TilS domain"/>
    <property type="match status" value="1"/>
</dbReference>
<dbReference type="SUPFAM" id="SSF82829">
    <property type="entry name" value="MesJ substrate recognition domain-like"/>
    <property type="match status" value="1"/>
</dbReference>
<evidence type="ECO:0000256" key="8">
    <source>
        <dbReference type="HAMAP-Rule" id="MF_01161"/>
    </source>
</evidence>
<protein>
    <recommendedName>
        <fullName evidence="8">tRNA(Ile)-lysidine synthase</fullName>
        <ecNumber evidence="8">6.3.4.19</ecNumber>
    </recommendedName>
    <alternativeName>
        <fullName evidence="8">tRNA(Ile)-2-lysyl-cytidine synthase</fullName>
    </alternativeName>
    <alternativeName>
        <fullName evidence="8">tRNA(Ile)-lysidine synthetase</fullName>
    </alternativeName>
</protein>
<dbReference type="InterPro" id="IPR014729">
    <property type="entry name" value="Rossmann-like_a/b/a_fold"/>
</dbReference>
<dbReference type="CDD" id="cd01992">
    <property type="entry name" value="TilS_N"/>
    <property type="match status" value="1"/>
</dbReference>
<name>A0A859FBP9_9BACI</name>
<evidence type="ECO:0000256" key="2">
    <source>
        <dbReference type="ARBA" id="ARBA00022490"/>
    </source>
</evidence>
<feature type="domain" description="Lysidine-tRNA(Ile) synthetase C-terminal" evidence="9">
    <location>
        <begin position="380"/>
        <end position="443"/>
    </location>
</feature>
<dbReference type="Gene3D" id="3.30.465.60">
    <property type="match status" value="1"/>
</dbReference>
<dbReference type="KEGG" id="psua:FLK61_22885"/>
<dbReference type="PANTHER" id="PTHR43033">
    <property type="entry name" value="TRNA(ILE)-LYSIDINE SYNTHASE-RELATED"/>
    <property type="match status" value="1"/>
</dbReference>
<dbReference type="NCBIfam" id="TIGR02432">
    <property type="entry name" value="lysidine_TilS_N"/>
    <property type="match status" value="1"/>
</dbReference>
<dbReference type="GO" id="GO:0005524">
    <property type="term" value="F:ATP binding"/>
    <property type="evidence" value="ECO:0007669"/>
    <property type="project" value="UniProtKB-UniRule"/>
</dbReference>
<evidence type="ECO:0000256" key="5">
    <source>
        <dbReference type="ARBA" id="ARBA00022741"/>
    </source>
</evidence>
<dbReference type="Proteomes" id="UP000318138">
    <property type="component" value="Chromosome"/>
</dbReference>
<keyword evidence="3 8" id="KW-0436">Ligase</keyword>
<dbReference type="GO" id="GO:0006400">
    <property type="term" value="P:tRNA modification"/>
    <property type="evidence" value="ECO:0007669"/>
    <property type="project" value="UniProtKB-UniRule"/>
</dbReference>
<dbReference type="SMART" id="SM00977">
    <property type="entry name" value="TilS_C"/>
    <property type="match status" value="1"/>
</dbReference>
<dbReference type="EC" id="6.3.4.19" evidence="8"/>
<proteinExistence type="inferred from homology"/>
<dbReference type="InterPro" id="IPR015262">
    <property type="entry name" value="tRNA_Ile_lys_synt_subst-bd"/>
</dbReference>
<dbReference type="InterPro" id="IPR012795">
    <property type="entry name" value="tRNA_Ile_lys_synt_N"/>
</dbReference>
<evidence type="ECO:0000256" key="1">
    <source>
        <dbReference type="ARBA" id="ARBA00004496"/>
    </source>
</evidence>
<comment type="domain">
    <text evidence="8">The N-terminal region contains the highly conserved SGGXDS motif, predicted to be a P-loop motif involved in ATP binding.</text>
</comment>
<dbReference type="HAMAP" id="MF_01161">
    <property type="entry name" value="tRNA_Ile_lys_synt"/>
    <property type="match status" value="1"/>
</dbReference>
<keyword evidence="4 8" id="KW-0819">tRNA processing</keyword>
<dbReference type="Pfam" id="PF11734">
    <property type="entry name" value="TilS_C"/>
    <property type="match status" value="1"/>
</dbReference>
<dbReference type="Pfam" id="PF09179">
    <property type="entry name" value="TilS"/>
    <property type="match status" value="1"/>
</dbReference>
<dbReference type="InterPro" id="IPR012796">
    <property type="entry name" value="Lysidine-tRNA-synth_C"/>
</dbReference>
<dbReference type="AlphaFoldDB" id="A0A859FBP9"/>
<dbReference type="InterPro" id="IPR011063">
    <property type="entry name" value="TilS/TtcA_N"/>
</dbReference>
<keyword evidence="2 8" id="KW-0963">Cytoplasm</keyword>
<sequence>MKQVIDEFVTRLQLIDADASIVVAVSGGADSMALLHYFAQTHRDVYAIHLNHQLRGKESDQDEALVKRYCAELDVTCKTVRINVKAQMSQNRHSLQQSARELRYEQIRTYMHEVGAIYATTAHHGDDQVETMLMRQIRGAVSGRGGIKAIRAFHEGYLIRPFLCVAKREIEAYCRQHAVPYRNDSSNAKPDYMRNRLRADVLPLLKQENPRIHETMQWQAERIQEDEAYLHEVAKEHAERIMTIDQQDLIVVPIKEFETVPHALQSRVVHLLLKYLSPLAEGDFTRRHIQDLQMMLHSQKASFELHFPHELVCQKVYELVYIKRTQVETSYVPSIWREPLLDNLEMDLPLGTLYVSYDAPSPSFPKEAEVIALKAQDAPFYVRNRRAGDVMTYKGGTGTKKVKKIFIDAKVPREHRDVWPLIEDSFGKILWIPFLQVASGIEVLEDDAHRVFVAYKQHK</sequence>